<feature type="region of interest" description="Disordered" evidence="4">
    <location>
        <begin position="1"/>
        <end position="23"/>
    </location>
</feature>
<evidence type="ECO:0000256" key="4">
    <source>
        <dbReference type="SAM" id="MobiDB-lite"/>
    </source>
</evidence>
<feature type="coiled-coil region" evidence="3">
    <location>
        <begin position="129"/>
        <end position="165"/>
    </location>
</feature>
<dbReference type="Pfam" id="PF25967">
    <property type="entry name" value="RND-MFP_C"/>
    <property type="match status" value="1"/>
</dbReference>
<dbReference type="Proteomes" id="UP001520878">
    <property type="component" value="Unassembled WGS sequence"/>
</dbReference>
<dbReference type="Gene3D" id="2.40.30.170">
    <property type="match status" value="1"/>
</dbReference>
<keyword evidence="8" id="KW-1185">Reference proteome</keyword>
<reference evidence="7 8" key="1">
    <citation type="submission" date="2021-10" db="EMBL/GenBank/DDBJ databases">
        <title>Draft genome of Aestuariibacter halophilus JC2043.</title>
        <authorList>
            <person name="Emsley S.A."/>
            <person name="Pfannmuller K.M."/>
            <person name="Ushijima B."/>
            <person name="Saw J.H."/>
            <person name="Videau P."/>
        </authorList>
    </citation>
    <scope>NUCLEOTIDE SEQUENCE [LARGE SCALE GENOMIC DNA]</scope>
    <source>
        <strain evidence="7 8">JC2043</strain>
    </source>
</reference>
<evidence type="ECO:0000313" key="7">
    <source>
        <dbReference type="EMBL" id="MCC2617029.1"/>
    </source>
</evidence>
<comment type="caution">
    <text evidence="7">The sequence shown here is derived from an EMBL/GenBank/DDBJ whole genome shotgun (WGS) entry which is preliminary data.</text>
</comment>
<evidence type="ECO:0000256" key="1">
    <source>
        <dbReference type="ARBA" id="ARBA00004196"/>
    </source>
</evidence>
<keyword evidence="5" id="KW-0472">Membrane</keyword>
<comment type="subcellular location">
    <subcellularLocation>
        <location evidence="1">Cell envelope</location>
    </subcellularLocation>
</comment>
<feature type="compositionally biased region" description="Polar residues" evidence="4">
    <location>
        <begin position="12"/>
        <end position="23"/>
    </location>
</feature>
<accession>A0ABS8G987</accession>
<evidence type="ECO:0000256" key="5">
    <source>
        <dbReference type="SAM" id="Phobius"/>
    </source>
</evidence>
<dbReference type="RefSeq" id="WP_229160911.1">
    <property type="nucleotide sequence ID" value="NZ_JAJEWP010000003.1"/>
</dbReference>
<proteinExistence type="predicted"/>
<dbReference type="SUPFAM" id="SSF111369">
    <property type="entry name" value="HlyD-like secretion proteins"/>
    <property type="match status" value="1"/>
</dbReference>
<feature type="transmembrane region" description="Helical" evidence="5">
    <location>
        <begin position="39"/>
        <end position="57"/>
    </location>
</feature>
<evidence type="ECO:0000256" key="2">
    <source>
        <dbReference type="ARBA" id="ARBA00023054"/>
    </source>
</evidence>
<dbReference type="PANTHER" id="PTHR32347">
    <property type="entry name" value="EFFLUX SYSTEM COMPONENT YKNX-RELATED"/>
    <property type="match status" value="1"/>
</dbReference>
<evidence type="ECO:0000313" key="8">
    <source>
        <dbReference type="Proteomes" id="UP001520878"/>
    </source>
</evidence>
<evidence type="ECO:0000256" key="3">
    <source>
        <dbReference type="SAM" id="Coils"/>
    </source>
</evidence>
<dbReference type="PANTHER" id="PTHR32347:SF23">
    <property type="entry name" value="BLL5650 PROTEIN"/>
    <property type="match status" value="1"/>
</dbReference>
<evidence type="ECO:0000259" key="6">
    <source>
        <dbReference type="Pfam" id="PF25967"/>
    </source>
</evidence>
<dbReference type="Gene3D" id="2.40.420.20">
    <property type="match status" value="1"/>
</dbReference>
<keyword evidence="5" id="KW-0812">Transmembrane</keyword>
<dbReference type="Gene3D" id="1.10.287.470">
    <property type="entry name" value="Helix hairpin bin"/>
    <property type="match status" value="1"/>
</dbReference>
<dbReference type="InterPro" id="IPR050465">
    <property type="entry name" value="UPF0194_transport"/>
</dbReference>
<keyword evidence="2 3" id="KW-0175">Coiled coil</keyword>
<protein>
    <submittedName>
        <fullName evidence="7">HlyD family efflux transporter periplasmic adaptor subunit</fullName>
    </submittedName>
</protein>
<name>A0ABS8G987_9ALTE</name>
<gene>
    <name evidence="7" type="ORF">LJ739_12320</name>
</gene>
<sequence>MTQARSVVKNLHQPTPTSATNVSGAGMDRVIERPQKWRMPWLIGIAVALMVAIVWWLQQQSSGQSLNVNGQQIMLGTVTQGTFEDFIPVRGRVTPAKTLYLDAIEGGRVERVLVEDGATLEEGQLIVELSNAALQLNVLSNEARVAEQLNNIRTLELNLEQNRLQHKRNIIDIEYQIKMLTRQLAREATLRQTNAVSESQYQDTADTLAWYQQRLNITKESQASDARMQEAQLVFLKTTGERLEHNLSLSQQNLESMNVRAPVAGKLSGFDVEVGQSIGRGERLGQIDTPNDYKISALIDEFYLGRVDIGQLAEYDGYQLRISKLYPQVQNGQFEVDLEFVGQQPDTVRRGQSVQLKLTLGDAAKAVLIPNGAFYQDTGGRWVFVVNADGQQAVRRPVRLGRRNNQFIEVIDGLEPGERIVISPYNNYLEMQQLNIQNAK</sequence>
<dbReference type="EMBL" id="JAJEWP010000003">
    <property type="protein sequence ID" value="MCC2617029.1"/>
    <property type="molecule type" value="Genomic_DNA"/>
</dbReference>
<dbReference type="InterPro" id="IPR058627">
    <property type="entry name" value="MdtA-like_C"/>
</dbReference>
<keyword evidence="5" id="KW-1133">Transmembrane helix</keyword>
<dbReference type="Gene3D" id="2.40.50.100">
    <property type="match status" value="1"/>
</dbReference>
<organism evidence="7 8">
    <name type="scientific">Fluctibacter halophilus</name>
    <dbReference type="NCBI Taxonomy" id="226011"/>
    <lineage>
        <taxon>Bacteria</taxon>
        <taxon>Pseudomonadati</taxon>
        <taxon>Pseudomonadota</taxon>
        <taxon>Gammaproteobacteria</taxon>
        <taxon>Alteromonadales</taxon>
        <taxon>Alteromonadaceae</taxon>
        <taxon>Fluctibacter</taxon>
    </lineage>
</organism>
<feature type="domain" description="Multidrug resistance protein MdtA-like C-terminal permuted SH3" evidence="6">
    <location>
        <begin position="366"/>
        <end position="423"/>
    </location>
</feature>